<evidence type="ECO:0000256" key="4">
    <source>
        <dbReference type="ARBA" id="ARBA00011245"/>
    </source>
</evidence>
<dbReference type="Pfam" id="PF04055">
    <property type="entry name" value="Radical_SAM"/>
    <property type="match status" value="1"/>
</dbReference>
<feature type="domain" description="Radical SAM core" evidence="15">
    <location>
        <begin position="45"/>
        <end position="282"/>
    </location>
</feature>
<keyword evidence="12 14" id="KW-0627">Porphyrin biosynthesis</keyword>
<evidence type="ECO:0000256" key="8">
    <source>
        <dbReference type="ARBA" id="ARBA00022723"/>
    </source>
</evidence>
<sequence>MTAESQLTRLGLFDARVPRYTSYPTAPHFNSCTGPEDFRNWIGLIPEGSRISLYLHVPFCRRLCWFCACRTQGTTSDEPVRAYVEVLKAELRLLQAELPAGVTLSRLHWGGGTPTLLAPDLMRDLARTVFDVVPMGEGAEFSVEIDPNEIDDARLDALAEAGMNRASIGVQDFDPDIQKSIGRDQSFEVTKLAADKLRARGIRSLNADILFGLPHQTRARIADSVQKLLSLGPDRVALYGYAHVPWMARRQVMIPSDSLPRPEERLKLFETARDLFVADGYDEIGIDHFALPTDGLAVAAREGRLRRNFQGYTDDLAPALIGLGASSISRFPQGYAQNAPSTSAHTKAIREGRFSTAKGHGFAGQDKLRARMIEALMCDFRIDSTELRSSFGISDAELQEMYALAAREFGDMVTVDAAGLAVPEKGRPLTRMIARVFDAYDLSKAGHSPAV</sequence>
<dbReference type="EMBL" id="JAOVQO010000023">
    <property type="protein sequence ID" value="MCU9850197.1"/>
    <property type="molecule type" value="Genomic_DNA"/>
</dbReference>
<dbReference type="CDD" id="cd01335">
    <property type="entry name" value="Radical_SAM"/>
    <property type="match status" value="1"/>
</dbReference>
<dbReference type="SFLD" id="SFLDG01082">
    <property type="entry name" value="B12-binding_domain_containing"/>
    <property type="match status" value="1"/>
</dbReference>
<dbReference type="SFLD" id="SFLDS00029">
    <property type="entry name" value="Radical_SAM"/>
    <property type="match status" value="1"/>
</dbReference>
<evidence type="ECO:0000256" key="1">
    <source>
        <dbReference type="ARBA" id="ARBA00004496"/>
    </source>
</evidence>
<keyword evidence="8 14" id="KW-0479">Metal-binding</keyword>
<evidence type="ECO:0000256" key="5">
    <source>
        <dbReference type="ARBA" id="ARBA00022485"/>
    </source>
</evidence>
<keyword evidence="10 14" id="KW-0408">Iron</keyword>
<comment type="caution">
    <text evidence="16">The sequence shown here is derived from an EMBL/GenBank/DDBJ whole genome shotgun (WGS) entry which is preliminary data.</text>
</comment>
<evidence type="ECO:0000256" key="7">
    <source>
        <dbReference type="ARBA" id="ARBA00022691"/>
    </source>
</evidence>
<evidence type="ECO:0000313" key="16">
    <source>
        <dbReference type="EMBL" id="MCU9850197.1"/>
    </source>
</evidence>
<keyword evidence="6 14" id="KW-0963">Cytoplasm</keyword>
<keyword evidence="9 14" id="KW-0560">Oxidoreductase</keyword>
<dbReference type="SUPFAM" id="SSF102114">
    <property type="entry name" value="Radical SAM enzymes"/>
    <property type="match status" value="1"/>
</dbReference>
<comment type="pathway">
    <text evidence="2 14">Porphyrin-containing compound metabolism; protoporphyrin-IX biosynthesis; protoporphyrinogen-IX from coproporphyrinogen-III (AdoMet route): step 1/1.</text>
</comment>
<dbReference type="PANTHER" id="PTHR13932">
    <property type="entry name" value="COPROPORPHYRINIGEN III OXIDASE"/>
    <property type="match status" value="1"/>
</dbReference>
<evidence type="ECO:0000256" key="3">
    <source>
        <dbReference type="ARBA" id="ARBA00005493"/>
    </source>
</evidence>
<keyword evidence="17" id="KW-1185">Reference proteome</keyword>
<dbReference type="PROSITE" id="PS51918">
    <property type="entry name" value="RADICAL_SAM"/>
    <property type="match status" value="1"/>
</dbReference>
<comment type="similarity">
    <text evidence="3 14">Belongs to the anaerobic coproporphyrinogen-III oxidase family.</text>
</comment>
<accession>A0ABT2X8B7</accession>
<proteinExistence type="inferred from homology"/>
<dbReference type="Gene3D" id="1.10.10.920">
    <property type="match status" value="1"/>
</dbReference>
<dbReference type="GO" id="GO:0051989">
    <property type="term" value="F:coproporphyrinogen dehydrogenase activity"/>
    <property type="evidence" value="ECO:0007669"/>
    <property type="project" value="UniProtKB-EC"/>
</dbReference>
<dbReference type="EC" id="1.3.98.3" evidence="14"/>
<keyword evidence="11 14" id="KW-0411">Iron-sulfur</keyword>
<dbReference type="InterPro" id="IPR006638">
    <property type="entry name" value="Elp3/MiaA/NifB-like_rSAM"/>
</dbReference>
<reference evidence="16 17" key="1">
    <citation type="submission" date="2022-10" db="EMBL/GenBank/DDBJ databases">
        <title>Defluviimonas sp. nov., isolated from ocean surface sediments.</title>
        <authorList>
            <person name="He W."/>
            <person name="Wang L."/>
            <person name="Zhang D.-F."/>
        </authorList>
    </citation>
    <scope>NUCLEOTIDE SEQUENCE [LARGE SCALE GENOMIC DNA]</scope>
    <source>
        <strain evidence="16 17">WL0024</strain>
    </source>
</reference>
<name>A0ABT2X8B7_9RHOB</name>
<gene>
    <name evidence="16" type="primary">hemN</name>
    <name evidence="16" type="ORF">OEZ60_19595</name>
</gene>
<evidence type="ECO:0000256" key="9">
    <source>
        <dbReference type="ARBA" id="ARBA00023002"/>
    </source>
</evidence>
<dbReference type="Proteomes" id="UP001209535">
    <property type="component" value="Unassembled WGS sequence"/>
</dbReference>
<protein>
    <recommendedName>
        <fullName evidence="14">Coproporphyrinogen-III oxidase</fullName>
        <ecNumber evidence="14">1.3.98.3</ecNumber>
    </recommendedName>
</protein>
<evidence type="ECO:0000256" key="2">
    <source>
        <dbReference type="ARBA" id="ARBA00004785"/>
    </source>
</evidence>
<evidence type="ECO:0000313" key="17">
    <source>
        <dbReference type="Proteomes" id="UP001209535"/>
    </source>
</evidence>
<dbReference type="InterPro" id="IPR004558">
    <property type="entry name" value="Coprogen_oxidase_HemN"/>
</dbReference>
<comment type="cofactor">
    <cofactor evidence="14">
        <name>[4Fe-4S] cluster</name>
        <dbReference type="ChEBI" id="CHEBI:49883"/>
    </cofactor>
    <text evidence="14">Binds 1 [4Fe-4S] cluster. The cluster is coordinated with 3 cysteines and an exchangeable S-adenosyl-L-methionine.</text>
</comment>
<dbReference type="InterPro" id="IPR007197">
    <property type="entry name" value="rSAM"/>
</dbReference>
<comment type="catalytic activity">
    <reaction evidence="13 14">
        <text>coproporphyrinogen III + 2 S-adenosyl-L-methionine = protoporphyrinogen IX + 2 5'-deoxyadenosine + 2 L-methionine + 2 CO2</text>
        <dbReference type="Rhea" id="RHEA:15425"/>
        <dbReference type="ChEBI" id="CHEBI:16526"/>
        <dbReference type="ChEBI" id="CHEBI:17319"/>
        <dbReference type="ChEBI" id="CHEBI:57307"/>
        <dbReference type="ChEBI" id="CHEBI:57309"/>
        <dbReference type="ChEBI" id="CHEBI:57844"/>
        <dbReference type="ChEBI" id="CHEBI:59789"/>
        <dbReference type="EC" id="1.3.98.3"/>
    </reaction>
</comment>
<dbReference type="PIRSF" id="PIRSF000167">
    <property type="entry name" value="HemN"/>
    <property type="match status" value="1"/>
</dbReference>
<evidence type="ECO:0000256" key="14">
    <source>
        <dbReference type="PIRNR" id="PIRNR000167"/>
    </source>
</evidence>
<organism evidence="16 17">
    <name type="scientific">Albidovulum salinarum</name>
    <dbReference type="NCBI Taxonomy" id="2984153"/>
    <lineage>
        <taxon>Bacteria</taxon>
        <taxon>Pseudomonadati</taxon>
        <taxon>Pseudomonadota</taxon>
        <taxon>Alphaproteobacteria</taxon>
        <taxon>Rhodobacterales</taxon>
        <taxon>Paracoccaceae</taxon>
        <taxon>Albidovulum</taxon>
    </lineage>
</organism>
<dbReference type="Gene3D" id="3.20.20.70">
    <property type="entry name" value="Aldolase class I"/>
    <property type="match status" value="1"/>
</dbReference>
<dbReference type="InterPro" id="IPR013785">
    <property type="entry name" value="Aldolase_TIM"/>
</dbReference>
<keyword evidence="7 14" id="KW-0949">S-adenosyl-L-methionine</keyword>
<comment type="subunit">
    <text evidence="4">Monomer.</text>
</comment>
<evidence type="ECO:0000256" key="13">
    <source>
        <dbReference type="ARBA" id="ARBA00048321"/>
    </source>
</evidence>
<dbReference type="SFLD" id="SFLDG01065">
    <property type="entry name" value="anaerobic_coproporphyrinogen-I"/>
    <property type="match status" value="1"/>
</dbReference>
<evidence type="ECO:0000256" key="6">
    <source>
        <dbReference type="ARBA" id="ARBA00022490"/>
    </source>
</evidence>
<dbReference type="InterPro" id="IPR034505">
    <property type="entry name" value="Coproporphyrinogen-III_oxidase"/>
</dbReference>
<keyword evidence="5 14" id="KW-0004">4Fe-4S</keyword>
<dbReference type="SMART" id="SM00729">
    <property type="entry name" value="Elp3"/>
    <property type="match status" value="1"/>
</dbReference>
<dbReference type="RefSeq" id="WP_263339970.1">
    <property type="nucleotide sequence ID" value="NZ_JAOVQO010000023.1"/>
</dbReference>
<evidence type="ECO:0000256" key="11">
    <source>
        <dbReference type="ARBA" id="ARBA00023014"/>
    </source>
</evidence>
<evidence type="ECO:0000256" key="10">
    <source>
        <dbReference type="ARBA" id="ARBA00023004"/>
    </source>
</evidence>
<dbReference type="NCBIfam" id="TIGR00538">
    <property type="entry name" value="hemN"/>
    <property type="match status" value="1"/>
</dbReference>
<dbReference type="PANTHER" id="PTHR13932:SF6">
    <property type="entry name" value="OXYGEN-INDEPENDENT COPROPORPHYRINOGEN III OXIDASE"/>
    <property type="match status" value="1"/>
</dbReference>
<evidence type="ECO:0000259" key="15">
    <source>
        <dbReference type="PROSITE" id="PS51918"/>
    </source>
</evidence>
<dbReference type="InterPro" id="IPR058240">
    <property type="entry name" value="rSAM_sf"/>
</dbReference>
<evidence type="ECO:0000256" key="12">
    <source>
        <dbReference type="ARBA" id="ARBA00023244"/>
    </source>
</evidence>
<comment type="subcellular location">
    <subcellularLocation>
        <location evidence="1 14">Cytoplasm</location>
    </subcellularLocation>
</comment>